<evidence type="ECO:0000256" key="1">
    <source>
        <dbReference type="SAM" id="MobiDB-lite"/>
    </source>
</evidence>
<dbReference type="Pfam" id="PF13909">
    <property type="entry name" value="zf-H2C2_5"/>
    <property type="match status" value="1"/>
</dbReference>
<dbReference type="Gene3D" id="3.30.160.60">
    <property type="entry name" value="Classic Zinc Finger"/>
    <property type="match status" value="1"/>
</dbReference>
<gene>
    <name evidence="2" type="ORF">BSL78_20297</name>
</gene>
<feature type="compositionally biased region" description="Basic and acidic residues" evidence="1">
    <location>
        <begin position="77"/>
        <end position="90"/>
    </location>
</feature>
<feature type="region of interest" description="Disordered" evidence="1">
    <location>
        <begin position="54"/>
        <end position="96"/>
    </location>
</feature>
<protein>
    <recommendedName>
        <fullName evidence="4">C2H2-type domain-containing protein</fullName>
    </recommendedName>
</protein>
<organism evidence="2 3">
    <name type="scientific">Stichopus japonicus</name>
    <name type="common">Sea cucumber</name>
    <dbReference type="NCBI Taxonomy" id="307972"/>
    <lineage>
        <taxon>Eukaryota</taxon>
        <taxon>Metazoa</taxon>
        <taxon>Echinodermata</taxon>
        <taxon>Eleutherozoa</taxon>
        <taxon>Echinozoa</taxon>
        <taxon>Holothuroidea</taxon>
        <taxon>Aspidochirotacea</taxon>
        <taxon>Aspidochirotida</taxon>
        <taxon>Stichopodidae</taxon>
        <taxon>Apostichopus</taxon>
    </lineage>
</organism>
<accession>A0A2G8K4C1</accession>
<evidence type="ECO:0008006" key="4">
    <source>
        <dbReference type="Google" id="ProtNLM"/>
    </source>
</evidence>
<sequence>MQGMQVPGLQGENEQPKDLKQHLEKKHPEKSKRHSCSECSYRTDWKNDLVKHIKNKKQGAFSGSDHLSREKKRHQDSRKDERRSLEDRPCPPKVQRTFSYAPVLKDLFSCPVSQLNQPPNPRSPSCFPIARQNSSQKAIPWETFGRRTPTSGSSVLVFLLIPKRRPKRR</sequence>
<dbReference type="EMBL" id="MRZV01000898">
    <property type="protein sequence ID" value="PIK42850.1"/>
    <property type="molecule type" value="Genomic_DNA"/>
</dbReference>
<keyword evidence="3" id="KW-1185">Reference proteome</keyword>
<reference evidence="2 3" key="1">
    <citation type="journal article" date="2017" name="PLoS Biol.">
        <title>The sea cucumber genome provides insights into morphological evolution and visceral regeneration.</title>
        <authorList>
            <person name="Zhang X."/>
            <person name="Sun L."/>
            <person name="Yuan J."/>
            <person name="Sun Y."/>
            <person name="Gao Y."/>
            <person name="Zhang L."/>
            <person name="Li S."/>
            <person name="Dai H."/>
            <person name="Hamel J.F."/>
            <person name="Liu C."/>
            <person name="Yu Y."/>
            <person name="Liu S."/>
            <person name="Lin W."/>
            <person name="Guo K."/>
            <person name="Jin S."/>
            <person name="Xu P."/>
            <person name="Storey K.B."/>
            <person name="Huan P."/>
            <person name="Zhang T."/>
            <person name="Zhou Y."/>
            <person name="Zhang J."/>
            <person name="Lin C."/>
            <person name="Li X."/>
            <person name="Xing L."/>
            <person name="Huo D."/>
            <person name="Sun M."/>
            <person name="Wang L."/>
            <person name="Mercier A."/>
            <person name="Li F."/>
            <person name="Yang H."/>
            <person name="Xiang J."/>
        </authorList>
    </citation>
    <scope>NUCLEOTIDE SEQUENCE [LARGE SCALE GENOMIC DNA]</scope>
    <source>
        <strain evidence="2">Shaxun</strain>
        <tissue evidence="2">Muscle</tissue>
    </source>
</reference>
<proteinExistence type="predicted"/>
<comment type="caution">
    <text evidence="2">The sequence shown here is derived from an EMBL/GenBank/DDBJ whole genome shotgun (WGS) entry which is preliminary data.</text>
</comment>
<feature type="compositionally biased region" description="Basic residues" evidence="1">
    <location>
        <begin position="23"/>
        <end position="34"/>
    </location>
</feature>
<feature type="region of interest" description="Disordered" evidence="1">
    <location>
        <begin position="1"/>
        <end position="38"/>
    </location>
</feature>
<evidence type="ECO:0000313" key="2">
    <source>
        <dbReference type="EMBL" id="PIK42850.1"/>
    </source>
</evidence>
<name>A0A2G8K4C1_STIJA</name>
<evidence type="ECO:0000313" key="3">
    <source>
        <dbReference type="Proteomes" id="UP000230750"/>
    </source>
</evidence>
<dbReference type="Proteomes" id="UP000230750">
    <property type="component" value="Unassembled WGS sequence"/>
</dbReference>
<dbReference type="AlphaFoldDB" id="A0A2G8K4C1"/>